<feature type="compositionally biased region" description="Low complexity" evidence="6">
    <location>
        <begin position="14"/>
        <end position="23"/>
    </location>
</feature>
<evidence type="ECO:0000313" key="8">
    <source>
        <dbReference type="EMBL" id="KAF6018934.1"/>
    </source>
</evidence>
<dbReference type="EMBL" id="VXIV02003268">
    <property type="protein sequence ID" value="KAF6018934.1"/>
    <property type="molecule type" value="Genomic_DNA"/>
</dbReference>
<keyword evidence="3" id="KW-0238">DNA-binding</keyword>
<proteinExistence type="predicted"/>
<organism evidence="8 9">
    <name type="scientific">Bugula neritina</name>
    <name type="common">Brown bryozoan</name>
    <name type="synonym">Sertularia neritina</name>
    <dbReference type="NCBI Taxonomy" id="10212"/>
    <lineage>
        <taxon>Eukaryota</taxon>
        <taxon>Metazoa</taxon>
        <taxon>Spiralia</taxon>
        <taxon>Lophotrochozoa</taxon>
        <taxon>Bryozoa</taxon>
        <taxon>Gymnolaemata</taxon>
        <taxon>Cheilostomatida</taxon>
        <taxon>Flustrina</taxon>
        <taxon>Buguloidea</taxon>
        <taxon>Bugulidae</taxon>
        <taxon>Bugula</taxon>
    </lineage>
</organism>
<dbReference type="InterPro" id="IPR011598">
    <property type="entry name" value="bHLH_dom"/>
</dbReference>
<dbReference type="GO" id="GO:0000977">
    <property type="term" value="F:RNA polymerase II transcription regulatory region sequence-specific DNA binding"/>
    <property type="evidence" value="ECO:0007669"/>
    <property type="project" value="TreeGrafter"/>
</dbReference>
<evidence type="ECO:0000259" key="7">
    <source>
        <dbReference type="PROSITE" id="PS50888"/>
    </source>
</evidence>
<feature type="domain" description="BHLH" evidence="7">
    <location>
        <begin position="52"/>
        <end position="104"/>
    </location>
</feature>
<dbReference type="GO" id="GO:0000981">
    <property type="term" value="F:DNA-binding transcription factor activity, RNA polymerase II-specific"/>
    <property type="evidence" value="ECO:0007669"/>
    <property type="project" value="TreeGrafter"/>
</dbReference>
<dbReference type="GO" id="GO:0032502">
    <property type="term" value="P:developmental process"/>
    <property type="evidence" value="ECO:0007669"/>
    <property type="project" value="TreeGrafter"/>
</dbReference>
<evidence type="ECO:0000256" key="6">
    <source>
        <dbReference type="SAM" id="MobiDB-lite"/>
    </source>
</evidence>
<reference evidence="8" key="1">
    <citation type="submission" date="2020-06" db="EMBL/GenBank/DDBJ databases">
        <title>Draft genome of Bugula neritina, a colonial animal packing powerful symbionts and potential medicines.</title>
        <authorList>
            <person name="Rayko M."/>
        </authorList>
    </citation>
    <scope>NUCLEOTIDE SEQUENCE [LARGE SCALE GENOMIC DNA]</scope>
    <source>
        <strain evidence="8">Kwan_BN1</strain>
    </source>
</reference>
<dbReference type="GO" id="GO:0046983">
    <property type="term" value="F:protein dimerization activity"/>
    <property type="evidence" value="ECO:0007669"/>
    <property type="project" value="InterPro"/>
</dbReference>
<keyword evidence="9" id="KW-1185">Reference proteome</keyword>
<gene>
    <name evidence="8" type="ORF">EB796_022755</name>
</gene>
<dbReference type="Pfam" id="PF00010">
    <property type="entry name" value="HLH"/>
    <property type="match status" value="1"/>
</dbReference>
<dbReference type="SMART" id="SM00353">
    <property type="entry name" value="HLH"/>
    <property type="match status" value="1"/>
</dbReference>
<dbReference type="InterPro" id="IPR036638">
    <property type="entry name" value="HLH_DNA-bd_sf"/>
</dbReference>
<dbReference type="OrthoDB" id="10055449at2759"/>
<keyword evidence="2" id="KW-0805">Transcription regulation</keyword>
<keyword evidence="5" id="KW-0539">Nucleus</keyword>
<evidence type="ECO:0000256" key="3">
    <source>
        <dbReference type="ARBA" id="ARBA00023125"/>
    </source>
</evidence>
<sequence>MMPRKLGSEDSENLSDSSSIESLHCQPTYDYDKMPKMELPNTPPQAHIQTPSPVTATNAKERHRTISVNTAFHELRTLIPTEPHDRKLSKIETLRLASSYIHHLQTVLLAGGDVLEQPCIRHPALLAHFYGISTPCSARMCTFCLNATKRTGHGNRNSHNASSKYKRQKV</sequence>
<comment type="subcellular location">
    <subcellularLocation>
        <location evidence="1">Nucleus</location>
    </subcellularLocation>
</comment>
<evidence type="ECO:0000313" key="9">
    <source>
        <dbReference type="Proteomes" id="UP000593567"/>
    </source>
</evidence>
<evidence type="ECO:0000256" key="1">
    <source>
        <dbReference type="ARBA" id="ARBA00004123"/>
    </source>
</evidence>
<feature type="compositionally biased region" description="Polar residues" evidence="6">
    <location>
        <begin position="47"/>
        <end position="58"/>
    </location>
</feature>
<dbReference type="FunFam" id="4.10.280.10:FF:000010">
    <property type="entry name" value="Scleraxis bHLH transcription factor"/>
    <property type="match status" value="1"/>
</dbReference>
<accession>A0A7J7IZW5</accession>
<protein>
    <recommendedName>
        <fullName evidence="7">BHLH domain-containing protein</fullName>
    </recommendedName>
</protein>
<comment type="caution">
    <text evidence="8">The sequence shown here is derived from an EMBL/GenBank/DDBJ whole genome shotgun (WGS) entry which is preliminary data.</text>
</comment>
<evidence type="ECO:0000256" key="2">
    <source>
        <dbReference type="ARBA" id="ARBA00023015"/>
    </source>
</evidence>
<dbReference type="PANTHER" id="PTHR23349:SF42">
    <property type="entry name" value="BHLH DOMAIN-CONTAINING PROTEIN"/>
    <property type="match status" value="1"/>
</dbReference>
<dbReference type="SUPFAM" id="SSF47459">
    <property type="entry name" value="HLH, helix-loop-helix DNA-binding domain"/>
    <property type="match status" value="1"/>
</dbReference>
<name>A0A7J7IZW5_BUGNE</name>
<dbReference type="AlphaFoldDB" id="A0A7J7IZW5"/>
<evidence type="ECO:0000256" key="4">
    <source>
        <dbReference type="ARBA" id="ARBA00023163"/>
    </source>
</evidence>
<feature type="region of interest" description="Disordered" evidence="6">
    <location>
        <begin position="1"/>
        <end position="58"/>
    </location>
</feature>
<dbReference type="Proteomes" id="UP000593567">
    <property type="component" value="Unassembled WGS sequence"/>
</dbReference>
<dbReference type="PANTHER" id="PTHR23349">
    <property type="entry name" value="BASIC HELIX-LOOP-HELIX TRANSCRIPTION FACTOR, TWIST"/>
    <property type="match status" value="1"/>
</dbReference>
<dbReference type="Gene3D" id="4.10.280.10">
    <property type="entry name" value="Helix-loop-helix DNA-binding domain"/>
    <property type="match status" value="1"/>
</dbReference>
<evidence type="ECO:0000256" key="5">
    <source>
        <dbReference type="ARBA" id="ARBA00023242"/>
    </source>
</evidence>
<keyword evidence="4" id="KW-0804">Transcription</keyword>
<dbReference type="PROSITE" id="PS50888">
    <property type="entry name" value="BHLH"/>
    <property type="match status" value="1"/>
</dbReference>
<dbReference type="GO" id="GO:0005634">
    <property type="term" value="C:nucleus"/>
    <property type="evidence" value="ECO:0007669"/>
    <property type="project" value="UniProtKB-SubCell"/>
</dbReference>
<dbReference type="InterPro" id="IPR050283">
    <property type="entry name" value="E-box_TF_Regulators"/>
</dbReference>